<organism evidence="7 8">
    <name type="scientific">Tessaracoccus lacteus</name>
    <dbReference type="NCBI Taxonomy" id="3041766"/>
    <lineage>
        <taxon>Bacteria</taxon>
        <taxon>Bacillati</taxon>
        <taxon>Actinomycetota</taxon>
        <taxon>Actinomycetes</taxon>
        <taxon>Propionibacteriales</taxon>
        <taxon>Propionibacteriaceae</taxon>
        <taxon>Tessaracoccus</taxon>
    </lineage>
</organism>
<dbReference type="PROSITE" id="PS51736">
    <property type="entry name" value="RECOMBINASES_3"/>
    <property type="match status" value="1"/>
</dbReference>
<feature type="active site" description="O-(5'-phospho-DNA)-serine intermediate" evidence="4">
    <location>
        <position position="22"/>
    </location>
</feature>
<dbReference type="Pfam" id="PF00239">
    <property type="entry name" value="Resolvase"/>
    <property type="match status" value="1"/>
</dbReference>
<protein>
    <submittedName>
        <fullName evidence="7">Recombinase family protein</fullName>
    </submittedName>
</protein>
<gene>
    <name evidence="7" type="ORF">QH948_11470</name>
</gene>
<dbReference type="InterPro" id="IPR006119">
    <property type="entry name" value="Resolv_N"/>
</dbReference>
<evidence type="ECO:0000256" key="1">
    <source>
        <dbReference type="ARBA" id="ARBA00022908"/>
    </source>
</evidence>
<dbReference type="SMART" id="SM00857">
    <property type="entry name" value="Resolvase"/>
    <property type="match status" value="1"/>
</dbReference>
<dbReference type="PANTHER" id="PTHR30461">
    <property type="entry name" value="DNA-INVERTASE FROM LAMBDOID PROPHAGE"/>
    <property type="match status" value="1"/>
</dbReference>
<keyword evidence="1" id="KW-0229">DNA integration</keyword>
<sequence length="152" mass="16882">MLNPSDDIPHLFLRAVSYLRVSTPRQASNGFDEEGHSIPAQRDANRRRAHELGALVAAEFVDRGRSGRSTARPELQRMLDYIRSHEVDYVIVHKVDRLARNRGDDAHLTDEIHAAGAKLVSTTEAINASPSGRLLHGDHGVDRGVLLPESRH</sequence>
<keyword evidence="3" id="KW-0233">DNA recombination</keyword>
<keyword evidence="8" id="KW-1185">Reference proteome</keyword>
<evidence type="ECO:0000313" key="8">
    <source>
        <dbReference type="Proteomes" id="UP001244136"/>
    </source>
</evidence>
<feature type="region of interest" description="Disordered" evidence="5">
    <location>
        <begin position="129"/>
        <end position="152"/>
    </location>
</feature>
<evidence type="ECO:0000256" key="4">
    <source>
        <dbReference type="PROSITE-ProRule" id="PRU10137"/>
    </source>
</evidence>
<evidence type="ECO:0000256" key="2">
    <source>
        <dbReference type="ARBA" id="ARBA00023125"/>
    </source>
</evidence>
<reference evidence="7 8" key="1">
    <citation type="journal article" date="2008" name="Int. J. Syst. Evol. Microbiol.">
        <title>Tessaracoccus flavescens sp. nov., isolated from marine sediment.</title>
        <authorList>
            <person name="Lee D.W."/>
            <person name="Lee S.D."/>
        </authorList>
    </citation>
    <scope>NUCLEOTIDE SEQUENCE [LARGE SCALE GENOMIC DNA]</scope>
    <source>
        <strain evidence="7 8">T21</strain>
    </source>
</reference>
<dbReference type="Gene3D" id="3.40.50.1390">
    <property type="entry name" value="Resolvase, N-terminal catalytic domain"/>
    <property type="match status" value="1"/>
</dbReference>
<dbReference type="InterPro" id="IPR050639">
    <property type="entry name" value="SSR_resolvase"/>
</dbReference>
<dbReference type="EMBL" id="CP123967">
    <property type="protein sequence ID" value="WGT46747.1"/>
    <property type="molecule type" value="Genomic_DNA"/>
</dbReference>
<evidence type="ECO:0000256" key="5">
    <source>
        <dbReference type="SAM" id="MobiDB-lite"/>
    </source>
</evidence>
<dbReference type="SUPFAM" id="SSF53041">
    <property type="entry name" value="Resolvase-like"/>
    <property type="match status" value="1"/>
</dbReference>
<dbReference type="InterPro" id="IPR036162">
    <property type="entry name" value="Resolvase-like_N_sf"/>
</dbReference>
<dbReference type="PANTHER" id="PTHR30461:SF23">
    <property type="entry name" value="DNA RECOMBINASE-RELATED"/>
    <property type="match status" value="1"/>
</dbReference>
<feature type="domain" description="Resolvase/invertase-type recombinase catalytic" evidence="6">
    <location>
        <begin position="14"/>
        <end position="152"/>
    </location>
</feature>
<evidence type="ECO:0000313" key="7">
    <source>
        <dbReference type="EMBL" id="WGT46747.1"/>
    </source>
</evidence>
<dbReference type="Proteomes" id="UP001244136">
    <property type="component" value="Chromosome"/>
</dbReference>
<dbReference type="CDD" id="cd00338">
    <property type="entry name" value="Ser_Recombinase"/>
    <property type="match status" value="1"/>
</dbReference>
<dbReference type="InterPro" id="IPR006118">
    <property type="entry name" value="Recombinase_CS"/>
</dbReference>
<evidence type="ECO:0000259" key="6">
    <source>
        <dbReference type="PROSITE" id="PS51736"/>
    </source>
</evidence>
<evidence type="ECO:0000256" key="3">
    <source>
        <dbReference type="ARBA" id="ARBA00023172"/>
    </source>
</evidence>
<dbReference type="PROSITE" id="PS00397">
    <property type="entry name" value="RECOMBINASES_1"/>
    <property type="match status" value="1"/>
</dbReference>
<name>A0ABY8PX62_9ACTN</name>
<accession>A0ABY8PX62</accession>
<keyword evidence="2" id="KW-0238">DNA-binding</keyword>
<dbReference type="RefSeq" id="WP_281144507.1">
    <property type="nucleotide sequence ID" value="NZ_CP123967.1"/>
</dbReference>
<proteinExistence type="predicted"/>